<sequence>MNTKVYIHNITVYSHGKQKYTLIISQCASHRVRVGEALLFLERLDHYLLDRAPVQDDTTYHRSIATTGETEAGTVDVETDQGLEIGIVDVHLAVHQGAVQIPTQRAFFKVSADASTCPRPSFFQKRRKPN</sequence>
<gene>
    <name evidence="1" type="ORF">OUZ56_033188</name>
</gene>
<name>A0ABQ9ZYC4_9CRUS</name>
<protein>
    <submittedName>
        <fullName evidence="1">Uncharacterized protein</fullName>
    </submittedName>
</protein>
<evidence type="ECO:0000313" key="2">
    <source>
        <dbReference type="Proteomes" id="UP001234178"/>
    </source>
</evidence>
<reference evidence="1 2" key="1">
    <citation type="journal article" date="2023" name="Nucleic Acids Res.">
        <title>The hologenome of Daphnia magna reveals possible DNA methylation and microbiome-mediated evolution of the host genome.</title>
        <authorList>
            <person name="Chaturvedi A."/>
            <person name="Li X."/>
            <person name="Dhandapani V."/>
            <person name="Marshall H."/>
            <person name="Kissane S."/>
            <person name="Cuenca-Cambronero M."/>
            <person name="Asole G."/>
            <person name="Calvet F."/>
            <person name="Ruiz-Romero M."/>
            <person name="Marangio P."/>
            <person name="Guigo R."/>
            <person name="Rago D."/>
            <person name="Mirbahai L."/>
            <person name="Eastwood N."/>
            <person name="Colbourne J.K."/>
            <person name="Zhou J."/>
            <person name="Mallon E."/>
            <person name="Orsini L."/>
        </authorList>
    </citation>
    <scope>NUCLEOTIDE SEQUENCE [LARGE SCALE GENOMIC DNA]</scope>
    <source>
        <strain evidence="1">LRV0_1</strain>
    </source>
</reference>
<dbReference type="EMBL" id="JAOYFB010000009">
    <property type="protein sequence ID" value="KAK4017574.1"/>
    <property type="molecule type" value="Genomic_DNA"/>
</dbReference>
<dbReference type="Proteomes" id="UP001234178">
    <property type="component" value="Unassembled WGS sequence"/>
</dbReference>
<comment type="caution">
    <text evidence="1">The sequence shown here is derived from an EMBL/GenBank/DDBJ whole genome shotgun (WGS) entry which is preliminary data.</text>
</comment>
<proteinExistence type="predicted"/>
<keyword evidence="2" id="KW-1185">Reference proteome</keyword>
<organism evidence="1 2">
    <name type="scientific">Daphnia magna</name>
    <dbReference type="NCBI Taxonomy" id="35525"/>
    <lineage>
        <taxon>Eukaryota</taxon>
        <taxon>Metazoa</taxon>
        <taxon>Ecdysozoa</taxon>
        <taxon>Arthropoda</taxon>
        <taxon>Crustacea</taxon>
        <taxon>Branchiopoda</taxon>
        <taxon>Diplostraca</taxon>
        <taxon>Cladocera</taxon>
        <taxon>Anomopoda</taxon>
        <taxon>Daphniidae</taxon>
        <taxon>Daphnia</taxon>
    </lineage>
</organism>
<accession>A0ABQ9ZYC4</accession>
<evidence type="ECO:0000313" key="1">
    <source>
        <dbReference type="EMBL" id="KAK4017574.1"/>
    </source>
</evidence>